<dbReference type="AlphaFoldDB" id="A0A803NI77"/>
<dbReference type="Proteomes" id="UP000596661">
    <property type="component" value="Chromosome 1"/>
</dbReference>
<dbReference type="Gramene" id="evm.model.01.1707">
    <property type="protein sequence ID" value="cds.evm.model.01.1707"/>
    <property type="gene ID" value="evm.TU.01.1707"/>
</dbReference>
<reference evidence="2" key="1">
    <citation type="submission" date="2018-11" db="EMBL/GenBank/DDBJ databases">
        <authorList>
            <person name="Grassa J C."/>
        </authorList>
    </citation>
    <scope>NUCLEOTIDE SEQUENCE [LARGE SCALE GENOMIC DNA]</scope>
</reference>
<evidence type="ECO:0000256" key="1">
    <source>
        <dbReference type="SAM" id="Phobius"/>
    </source>
</evidence>
<dbReference type="EMBL" id="UZAU01000042">
    <property type="status" value="NOT_ANNOTATED_CDS"/>
    <property type="molecule type" value="Genomic_DNA"/>
</dbReference>
<evidence type="ECO:0000313" key="3">
    <source>
        <dbReference type="Proteomes" id="UP000596661"/>
    </source>
</evidence>
<protein>
    <recommendedName>
        <fullName evidence="4">Reverse transcriptase</fullName>
    </recommendedName>
</protein>
<evidence type="ECO:0000313" key="2">
    <source>
        <dbReference type="EnsemblPlants" id="cds.evm.model.01.1707"/>
    </source>
</evidence>
<keyword evidence="1" id="KW-1133">Transmembrane helix</keyword>
<keyword evidence="1" id="KW-0812">Transmembrane</keyword>
<sequence>MLKELGSIVPERGIRQGDSLSPYLFLICAEGFSSLIRKFERDGKIKGCKVANGAPIISHMLFADDSYVYCRANEREALNVLQLLQPHDNKLTSASPLSFLALMFLVIFKIGCVICFGGGKFCNKHFCGLVYGNHSRGNSGLIEEVVMVSWAIWKARNMICYGMSHRLDPVSLVFNSIDRRDCWTKPEADMLKINVGGAVFEATNEIGTCFVA</sequence>
<accession>A0A803NI77</accession>
<reference evidence="2" key="2">
    <citation type="submission" date="2021-03" db="UniProtKB">
        <authorList>
            <consortium name="EnsemblPlants"/>
        </authorList>
    </citation>
    <scope>IDENTIFICATION</scope>
</reference>
<proteinExistence type="predicted"/>
<dbReference type="EnsemblPlants" id="evm.model.01.1707">
    <property type="protein sequence ID" value="cds.evm.model.01.1707"/>
    <property type="gene ID" value="evm.TU.01.1707"/>
</dbReference>
<evidence type="ECO:0008006" key="4">
    <source>
        <dbReference type="Google" id="ProtNLM"/>
    </source>
</evidence>
<feature type="transmembrane region" description="Helical" evidence="1">
    <location>
        <begin position="97"/>
        <end position="119"/>
    </location>
</feature>
<name>A0A803NI77_CANSA</name>
<organism evidence="2 3">
    <name type="scientific">Cannabis sativa</name>
    <name type="common">Hemp</name>
    <name type="synonym">Marijuana</name>
    <dbReference type="NCBI Taxonomy" id="3483"/>
    <lineage>
        <taxon>Eukaryota</taxon>
        <taxon>Viridiplantae</taxon>
        <taxon>Streptophyta</taxon>
        <taxon>Embryophyta</taxon>
        <taxon>Tracheophyta</taxon>
        <taxon>Spermatophyta</taxon>
        <taxon>Magnoliopsida</taxon>
        <taxon>eudicotyledons</taxon>
        <taxon>Gunneridae</taxon>
        <taxon>Pentapetalae</taxon>
        <taxon>rosids</taxon>
        <taxon>fabids</taxon>
        <taxon>Rosales</taxon>
        <taxon>Cannabaceae</taxon>
        <taxon>Cannabis</taxon>
    </lineage>
</organism>
<keyword evidence="3" id="KW-1185">Reference proteome</keyword>
<keyword evidence="1" id="KW-0472">Membrane</keyword>